<evidence type="ECO:0000313" key="2">
    <source>
        <dbReference type="EMBL" id="PTQ38222.1"/>
    </source>
</evidence>
<feature type="region of interest" description="Disordered" evidence="1">
    <location>
        <begin position="1"/>
        <end position="26"/>
    </location>
</feature>
<accession>A0A2R6WWI6</accession>
<organism evidence="2 3">
    <name type="scientific">Marchantia polymorpha</name>
    <name type="common">Common liverwort</name>
    <name type="synonym">Marchantia aquatica</name>
    <dbReference type="NCBI Taxonomy" id="3197"/>
    <lineage>
        <taxon>Eukaryota</taxon>
        <taxon>Viridiplantae</taxon>
        <taxon>Streptophyta</taxon>
        <taxon>Embryophyta</taxon>
        <taxon>Marchantiophyta</taxon>
        <taxon>Marchantiopsida</taxon>
        <taxon>Marchantiidae</taxon>
        <taxon>Marchantiales</taxon>
        <taxon>Marchantiaceae</taxon>
        <taxon>Marchantia</taxon>
    </lineage>
</organism>
<evidence type="ECO:0000256" key="1">
    <source>
        <dbReference type="SAM" id="MobiDB-lite"/>
    </source>
</evidence>
<dbReference type="EMBL" id="KZ772724">
    <property type="protein sequence ID" value="PTQ38222.1"/>
    <property type="molecule type" value="Genomic_DNA"/>
</dbReference>
<keyword evidence="3" id="KW-1185">Reference proteome</keyword>
<proteinExistence type="predicted"/>
<dbReference type="Proteomes" id="UP000244005">
    <property type="component" value="Unassembled WGS sequence"/>
</dbReference>
<dbReference type="Gramene" id="Mp6g01790.1">
    <property type="protein sequence ID" value="Mp6g01790.1.cds"/>
    <property type="gene ID" value="Mp6g01790"/>
</dbReference>
<sequence>MATHSNNSIRGFPIRQSMARNNPSMHAGTQMASKFFQQSVSIFSWIPTYQVVKRF</sequence>
<evidence type="ECO:0000313" key="3">
    <source>
        <dbReference type="Proteomes" id="UP000244005"/>
    </source>
</evidence>
<reference evidence="3" key="1">
    <citation type="journal article" date="2017" name="Cell">
        <title>Insights into land plant evolution garnered from the Marchantia polymorpha genome.</title>
        <authorList>
            <person name="Bowman J.L."/>
            <person name="Kohchi T."/>
            <person name="Yamato K.T."/>
            <person name="Jenkins J."/>
            <person name="Shu S."/>
            <person name="Ishizaki K."/>
            <person name="Yamaoka S."/>
            <person name="Nishihama R."/>
            <person name="Nakamura Y."/>
            <person name="Berger F."/>
            <person name="Adam C."/>
            <person name="Aki S.S."/>
            <person name="Althoff F."/>
            <person name="Araki T."/>
            <person name="Arteaga-Vazquez M.A."/>
            <person name="Balasubrmanian S."/>
            <person name="Barry K."/>
            <person name="Bauer D."/>
            <person name="Boehm C.R."/>
            <person name="Briginshaw L."/>
            <person name="Caballero-Perez J."/>
            <person name="Catarino B."/>
            <person name="Chen F."/>
            <person name="Chiyoda S."/>
            <person name="Chovatia M."/>
            <person name="Davies K.M."/>
            <person name="Delmans M."/>
            <person name="Demura T."/>
            <person name="Dierschke T."/>
            <person name="Dolan L."/>
            <person name="Dorantes-Acosta A.E."/>
            <person name="Eklund D.M."/>
            <person name="Florent S.N."/>
            <person name="Flores-Sandoval E."/>
            <person name="Fujiyama A."/>
            <person name="Fukuzawa H."/>
            <person name="Galik B."/>
            <person name="Grimanelli D."/>
            <person name="Grimwood J."/>
            <person name="Grossniklaus U."/>
            <person name="Hamada T."/>
            <person name="Haseloff J."/>
            <person name="Hetherington A.J."/>
            <person name="Higo A."/>
            <person name="Hirakawa Y."/>
            <person name="Hundley H.N."/>
            <person name="Ikeda Y."/>
            <person name="Inoue K."/>
            <person name="Inoue S.I."/>
            <person name="Ishida S."/>
            <person name="Jia Q."/>
            <person name="Kakita M."/>
            <person name="Kanazawa T."/>
            <person name="Kawai Y."/>
            <person name="Kawashima T."/>
            <person name="Kennedy M."/>
            <person name="Kinose K."/>
            <person name="Kinoshita T."/>
            <person name="Kohara Y."/>
            <person name="Koide E."/>
            <person name="Komatsu K."/>
            <person name="Kopischke S."/>
            <person name="Kubo M."/>
            <person name="Kyozuka J."/>
            <person name="Lagercrantz U."/>
            <person name="Lin S.S."/>
            <person name="Lindquist E."/>
            <person name="Lipzen A.M."/>
            <person name="Lu C.W."/>
            <person name="De Luna E."/>
            <person name="Martienssen R.A."/>
            <person name="Minamino N."/>
            <person name="Mizutani M."/>
            <person name="Mizutani M."/>
            <person name="Mochizuki N."/>
            <person name="Monte I."/>
            <person name="Mosher R."/>
            <person name="Nagasaki H."/>
            <person name="Nakagami H."/>
            <person name="Naramoto S."/>
            <person name="Nishitani K."/>
            <person name="Ohtani M."/>
            <person name="Okamoto T."/>
            <person name="Okumura M."/>
            <person name="Phillips J."/>
            <person name="Pollak B."/>
            <person name="Reinders A."/>
            <person name="Rovekamp M."/>
            <person name="Sano R."/>
            <person name="Sawa S."/>
            <person name="Schmid M.W."/>
            <person name="Shirakawa M."/>
            <person name="Solano R."/>
            <person name="Spunde A."/>
            <person name="Suetsugu N."/>
            <person name="Sugano S."/>
            <person name="Sugiyama A."/>
            <person name="Sun R."/>
            <person name="Suzuki Y."/>
            <person name="Takenaka M."/>
            <person name="Takezawa D."/>
            <person name="Tomogane H."/>
            <person name="Tsuzuki M."/>
            <person name="Ueda T."/>
            <person name="Umeda M."/>
            <person name="Ward J.M."/>
            <person name="Watanabe Y."/>
            <person name="Yazaki K."/>
            <person name="Yokoyama R."/>
            <person name="Yoshitake Y."/>
            <person name="Yotsui I."/>
            <person name="Zachgo S."/>
            <person name="Schmutz J."/>
        </authorList>
    </citation>
    <scope>NUCLEOTIDE SEQUENCE [LARGE SCALE GENOMIC DNA]</scope>
    <source>
        <strain evidence="3">Tak-1</strain>
    </source>
</reference>
<gene>
    <name evidence="2" type="ORF">MARPO_0052s0025</name>
</gene>
<dbReference type="AlphaFoldDB" id="A0A2R6WWI6"/>
<name>A0A2R6WWI6_MARPO</name>
<protein>
    <submittedName>
        <fullName evidence="2">Uncharacterized protein</fullName>
    </submittedName>
</protein>